<evidence type="ECO:0000259" key="4">
    <source>
        <dbReference type="PROSITE" id="PS01124"/>
    </source>
</evidence>
<accession>A0A433YE88</accession>
<keyword evidence="2" id="KW-0238">DNA-binding</keyword>
<evidence type="ECO:0000256" key="2">
    <source>
        <dbReference type="ARBA" id="ARBA00023125"/>
    </source>
</evidence>
<proteinExistence type="predicted"/>
<dbReference type="AlphaFoldDB" id="A0A433YE88"/>
<dbReference type="InterPro" id="IPR014710">
    <property type="entry name" value="RmlC-like_jellyroll"/>
</dbReference>
<dbReference type="PROSITE" id="PS01124">
    <property type="entry name" value="HTH_ARAC_FAMILY_2"/>
    <property type="match status" value="1"/>
</dbReference>
<keyword evidence="6" id="KW-1185">Reference proteome</keyword>
<dbReference type="Pfam" id="PF07883">
    <property type="entry name" value="Cupin_2"/>
    <property type="match status" value="1"/>
</dbReference>
<dbReference type="InterPro" id="IPR018060">
    <property type="entry name" value="HTH_AraC"/>
</dbReference>
<dbReference type="PROSITE" id="PS00041">
    <property type="entry name" value="HTH_ARAC_FAMILY_1"/>
    <property type="match status" value="1"/>
</dbReference>
<dbReference type="OrthoDB" id="9799319at2"/>
<dbReference type="InterPro" id="IPR013096">
    <property type="entry name" value="Cupin_2"/>
</dbReference>
<dbReference type="InterPro" id="IPR009057">
    <property type="entry name" value="Homeodomain-like_sf"/>
</dbReference>
<dbReference type="CDD" id="cd02208">
    <property type="entry name" value="cupin_RmlC-like"/>
    <property type="match status" value="1"/>
</dbReference>
<dbReference type="PANTHER" id="PTHR43280">
    <property type="entry name" value="ARAC-FAMILY TRANSCRIPTIONAL REGULATOR"/>
    <property type="match status" value="1"/>
</dbReference>
<reference evidence="5 6" key="1">
    <citation type="submission" date="2018-12" db="EMBL/GenBank/DDBJ databases">
        <authorList>
            <person name="Sun L."/>
            <person name="Chen Z."/>
        </authorList>
    </citation>
    <scope>NUCLEOTIDE SEQUENCE [LARGE SCALE GENOMIC DNA]</scope>
    <source>
        <strain evidence="5 6">DSM 15890</strain>
    </source>
</reference>
<evidence type="ECO:0000256" key="1">
    <source>
        <dbReference type="ARBA" id="ARBA00023015"/>
    </source>
</evidence>
<dbReference type="InterPro" id="IPR037923">
    <property type="entry name" value="HTH-like"/>
</dbReference>
<dbReference type="InterPro" id="IPR018062">
    <property type="entry name" value="HTH_AraC-typ_CS"/>
</dbReference>
<dbReference type="EMBL" id="RZNY01000002">
    <property type="protein sequence ID" value="RUT48179.1"/>
    <property type="molecule type" value="Genomic_DNA"/>
</dbReference>
<dbReference type="SUPFAM" id="SSF51215">
    <property type="entry name" value="Regulatory protein AraC"/>
    <property type="match status" value="1"/>
</dbReference>
<dbReference type="SMART" id="SM00342">
    <property type="entry name" value="HTH_ARAC"/>
    <property type="match status" value="1"/>
</dbReference>
<keyword evidence="3" id="KW-0804">Transcription</keyword>
<dbReference type="PANTHER" id="PTHR43280:SF2">
    <property type="entry name" value="HTH-TYPE TRANSCRIPTIONAL REGULATOR EXSA"/>
    <property type="match status" value="1"/>
</dbReference>
<keyword evidence="1" id="KW-0805">Transcription regulation</keyword>
<dbReference type="SUPFAM" id="SSF46689">
    <property type="entry name" value="Homeodomain-like"/>
    <property type="match status" value="2"/>
</dbReference>
<sequence>MKAFHENRLYHSIIPFTAFIAHNFNFLAHWHNDLEFIYVCEGTIRIGINSESRILGKGDIAICSSGDIHYYDSKDNESSILIVIFNPQLIGVPGGWPKNIRLTSPFFSNSESESREHQGMFVEKMTDLMLNLLRESEDQSEHYEMFITGMVFELCGTILRYANSEPADLKKDKRRMITMKIMQEVLEYLEMNYSRAITLEDVARQANMSIFHFSRFFKSITGMSFISYLNNIRINKAEEMILNTNRSMIDIALDCGFTNVRTFNRVFRQLRQCTPSDLR</sequence>
<dbReference type="GO" id="GO:0043565">
    <property type="term" value="F:sequence-specific DNA binding"/>
    <property type="evidence" value="ECO:0007669"/>
    <property type="project" value="InterPro"/>
</dbReference>
<feature type="domain" description="HTH araC/xylS-type" evidence="4">
    <location>
        <begin position="183"/>
        <end position="279"/>
    </location>
</feature>
<dbReference type="Gene3D" id="2.60.120.10">
    <property type="entry name" value="Jelly Rolls"/>
    <property type="match status" value="1"/>
</dbReference>
<gene>
    <name evidence="5" type="ORF">EJP82_03320</name>
</gene>
<protein>
    <submittedName>
        <fullName evidence="5">AraC family transcriptional regulator</fullName>
    </submittedName>
</protein>
<dbReference type="Gene3D" id="1.10.10.60">
    <property type="entry name" value="Homeodomain-like"/>
    <property type="match status" value="2"/>
</dbReference>
<dbReference type="GO" id="GO:0003700">
    <property type="term" value="F:DNA-binding transcription factor activity"/>
    <property type="evidence" value="ECO:0007669"/>
    <property type="project" value="InterPro"/>
</dbReference>
<name>A0A433YE88_9BACL</name>
<evidence type="ECO:0000313" key="6">
    <source>
        <dbReference type="Proteomes" id="UP000279446"/>
    </source>
</evidence>
<dbReference type="Pfam" id="PF12833">
    <property type="entry name" value="HTH_18"/>
    <property type="match status" value="1"/>
</dbReference>
<comment type="caution">
    <text evidence="5">The sequence shown here is derived from an EMBL/GenBank/DDBJ whole genome shotgun (WGS) entry which is preliminary data.</text>
</comment>
<evidence type="ECO:0000313" key="5">
    <source>
        <dbReference type="EMBL" id="RUT48179.1"/>
    </source>
</evidence>
<organism evidence="5 6">
    <name type="scientific">Paenibacillus anaericanus</name>
    <dbReference type="NCBI Taxonomy" id="170367"/>
    <lineage>
        <taxon>Bacteria</taxon>
        <taxon>Bacillati</taxon>
        <taxon>Bacillota</taxon>
        <taxon>Bacilli</taxon>
        <taxon>Bacillales</taxon>
        <taxon>Paenibacillaceae</taxon>
        <taxon>Paenibacillus</taxon>
    </lineage>
</organism>
<evidence type="ECO:0000256" key="3">
    <source>
        <dbReference type="ARBA" id="ARBA00023163"/>
    </source>
</evidence>
<dbReference type="Proteomes" id="UP000279446">
    <property type="component" value="Unassembled WGS sequence"/>
</dbReference>